<evidence type="ECO:0000313" key="3">
    <source>
        <dbReference type="Proteomes" id="UP000057737"/>
    </source>
</evidence>
<dbReference type="GO" id="GO:0006313">
    <property type="term" value="P:DNA transposition"/>
    <property type="evidence" value="ECO:0007669"/>
    <property type="project" value="InterPro"/>
</dbReference>
<dbReference type="EMBL" id="LNCU01000095">
    <property type="protein sequence ID" value="KWV50491.1"/>
    <property type="molecule type" value="Genomic_DNA"/>
</dbReference>
<dbReference type="GO" id="GO:0043565">
    <property type="term" value="F:sequence-specific DNA binding"/>
    <property type="evidence" value="ECO:0007669"/>
    <property type="project" value="InterPro"/>
</dbReference>
<dbReference type="EMBL" id="LNCU01000025">
    <property type="protein sequence ID" value="KWV59827.1"/>
    <property type="molecule type" value="Genomic_DNA"/>
</dbReference>
<protein>
    <recommendedName>
        <fullName evidence="4">Transposase</fullName>
    </recommendedName>
</protein>
<dbReference type="GO" id="GO:0004803">
    <property type="term" value="F:transposase activity"/>
    <property type="evidence" value="ECO:0007669"/>
    <property type="project" value="InterPro"/>
</dbReference>
<dbReference type="OrthoDB" id="7476756at2"/>
<proteinExistence type="predicted"/>
<dbReference type="RefSeq" id="WP_066501300.1">
    <property type="nucleotide sequence ID" value="NZ_LNCU01000025.1"/>
</dbReference>
<comment type="caution">
    <text evidence="1">The sequence shown here is derived from an EMBL/GenBank/DDBJ whole genome shotgun (WGS) entry which is preliminary data.</text>
</comment>
<evidence type="ECO:0000313" key="1">
    <source>
        <dbReference type="EMBL" id="KWV50491.1"/>
    </source>
</evidence>
<gene>
    <name evidence="1" type="ORF">AS156_14295</name>
    <name evidence="2" type="ORF">AS156_30345</name>
</gene>
<sequence length="130" mass="13892">MDVYTDRSVGRLEIVETGGRRRFSDAAKMRIVAESYSGRRLGSATARKYGITRSQLADWRNAARAGHFGAVSPEGFVAVVAEASSPVAGPPRSSGAGRMEIVSLNGRRVIVDRGVDVSVLLCVVRGLETL</sequence>
<dbReference type="AlphaFoldDB" id="A0A109JKG4"/>
<accession>A0A109JKG4</accession>
<dbReference type="PANTHER" id="PTHR37936:SF3">
    <property type="entry name" value="TRANSPOSASE INSC FOR INSERTION ELEMENT IS2A-RELATED"/>
    <property type="match status" value="1"/>
</dbReference>
<evidence type="ECO:0000313" key="2">
    <source>
        <dbReference type="EMBL" id="KWV59827.1"/>
    </source>
</evidence>
<dbReference type="PANTHER" id="PTHR37936">
    <property type="entry name" value="TRANSPOSASE INSC FOR INSERTION ELEMENT IS2A-RELATED"/>
    <property type="match status" value="1"/>
</dbReference>
<dbReference type="InterPro" id="IPR010921">
    <property type="entry name" value="Trp_repressor/repl_initiator"/>
</dbReference>
<dbReference type="Gene3D" id="1.10.10.60">
    <property type="entry name" value="Homeodomain-like"/>
    <property type="match status" value="1"/>
</dbReference>
<dbReference type="Pfam" id="PF01527">
    <property type="entry name" value="HTH_Tnp_1"/>
    <property type="match status" value="1"/>
</dbReference>
<evidence type="ECO:0008006" key="4">
    <source>
        <dbReference type="Google" id="ProtNLM"/>
    </source>
</evidence>
<reference evidence="1 3" key="1">
    <citation type="submission" date="2015-11" db="EMBL/GenBank/DDBJ databases">
        <title>Draft Genome Sequence of the Strain BR 10303 (Bradyrhizobium sp.) isolated from nodules of Centrolobium paraense.</title>
        <authorList>
            <person name="Zelli J.E."/>
            <person name="Simoes-Araujo J.L."/>
            <person name="Barauna A.C."/>
            <person name="Silva K."/>
        </authorList>
    </citation>
    <scope>NUCLEOTIDE SEQUENCE [LARGE SCALE GENOMIC DNA]</scope>
    <source>
        <strain evidence="1 3">BR 10303</strain>
    </source>
</reference>
<organism evidence="1 3">
    <name type="scientific">Bradyrhizobium macuxiense</name>
    <dbReference type="NCBI Taxonomy" id="1755647"/>
    <lineage>
        <taxon>Bacteria</taxon>
        <taxon>Pseudomonadati</taxon>
        <taxon>Pseudomonadota</taxon>
        <taxon>Alphaproteobacteria</taxon>
        <taxon>Hyphomicrobiales</taxon>
        <taxon>Nitrobacteraceae</taxon>
        <taxon>Bradyrhizobium</taxon>
    </lineage>
</organism>
<dbReference type="InterPro" id="IPR002514">
    <property type="entry name" value="Transposase_8"/>
</dbReference>
<dbReference type="NCBIfam" id="NF047595">
    <property type="entry name" value="IS66_ISRel24_TnpA"/>
    <property type="match status" value="1"/>
</dbReference>
<keyword evidence="3" id="KW-1185">Reference proteome</keyword>
<name>A0A109JKG4_9BRAD</name>
<dbReference type="SUPFAM" id="SSF48295">
    <property type="entry name" value="TrpR-like"/>
    <property type="match status" value="1"/>
</dbReference>
<dbReference type="Proteomes" id="UP000057737">
    <property type="component" value="Unassembled WGS sequence"/>
</dbReference>